<keyword evidence="2" id="KW-1185">Reference proteome</keyword>
<dbReference type="Proteomes" id="UP000478052">
    <property type="component" value="Unassembled WGS sequence"/>
</dbReference>
<name>A0A6G0W2Y6_APHCR</name>
<evidence type="ECO:0000313" key="2">
    <source>
        <dbReference type="Proteomes" id="UP000478052"/>
    </source>
</evidence>
<proteinExistence type="predicted"/>
<comment type="caution">
    <text evidence="1">The sequence shown here is derived from an EMBL/GenBank/DDBJ whole genome shotgun (WGS) entry which is preliminary data.</text>
</comment>
<organism evidence="1 2">
    <name type="scientific">Aphis craccivora</name>
    <name type="common">Cowpea aphid</name>
    <dbReference type="NCBI Taxonomy" id="307492"/>
    <lineage>
        <taxon>Eukaryota</taxon>
        <taxon>Metazoa</taxon>
        <taxon>Ecdysozoa</taxon>
        <taxon>Arthropoda</taxon>
        <taxon>Hexapoda</taxon>
        <taxon>Insecta</taxon>
        <taxon>Pterygota</taxon>
        <taxon>Neoptera</taxon>
        <taxon>Paraneoptera</taxon>
        <taxon>Hemiptera</taxon>
        <taxon>Sternorrhyncha</taxon>
        <taxon>Aphidomorpha</taxon>
        <taxon>Aphidoidea</taxon>
        <taxon>Aphididae</taxon>
        <taxon>Aphidini</taxon>
        <taxon>Aphis</taxon>
        <taxon>Aphis</taxon>
    </lineage>
</organism>
<reference evidence="1 2" key="1">
    <citation type="submission" date="2019-08" db="EMBL/GenBank/DDBJ databases">
        <title>Whole genome of Aphis craccivora.</title>
        <authorList>
            <person name="Voronova N.V."/>
            <person name="Shulinski R.S."/>
            <person name="Bandarenka Y.V."/>
            <person name="Zhorov D.G."/>
            <person name="Warner D."/>
        </authorList>
    </citation>
    <scope>NUCLEOTIDE SEQUENCE [LARGE SCALE GENOMIC DNA]</scope>
    <source>
        <strain evidence="1">180601</strain>
        <tissue evidence="1">Whole Body</tissue>
    </source>
</reference>
<protein>
    <submittedName>
        <fullName evidence="1">Uncharacterized protein</fullName>
    </submittedName>
</protein>
<accession>A0A6G0W2Y6</accession>
<dbReference type="AlphaFoldDB" id="A0A6G0W2Y6"/>
<gene>
    <name evidence="1" type="ORF">FWK35_00038931</name>
</gene>
<dbReference type="EMBL" id="VUJU01009264">
    <property type="protein sequence ID" value="KAF0721215.1"/>
    <property type="molecule type" value="Genomic_DNA"/>
</dbReference>
<sequence length="57" mass="6791">MMSAFFMSVCSIYCRNHASISNFRGGFRWQSEYPRYIIEVKSNNFPTVFKKINFLIL</sequence>
<evidence type="ECO:0000313" key="1">
    <source>
        <dbReference type="EMBL" id="KAF0721215.1"/>
    </source>
</evidence>